<protein>
    <submittedName>
        <fullName evidence="10">NCS2 family permease</fullName>
    </submittedName>
</protein>
<feature type="transmembrane region" description="Helical" evidence="9">
    <location>
        <begin position="12"/>
        <end position="34"/>
    </location>
</feature>
<dbReference type="PIRSF" id="PIRSF005353">
    <property type="entry name" value="PbuG"/>
    <property type="match status" value="1"/>
</dbReference>
<name>A0ABY5Y3H7_9BACT</name>
<keyword evidence="3 8" id="KW-0813">Transport</keyword>
<keyword evidence="4 8" id="KW-1003">Cell membrane</keyword>
<keyword evidence="5 8" id="KW-0812">Transmembrane</keyword>
<evidence type="ECO:0000256" key="6">
    <source>
        <dbReference type="ARBA" id="ARBA00022989"/>
    </source>
</evidence>
<gene>
    <name evidence="10" type="ORF">JBF11_06635</name>
</gene>
<dbReference type="EMBL" id="CP065938">
    <property type="protein sequence ID" value="UWX06755.1"/>
    <property type="molecule type" value="Genomic_DNA"/>
</dbReference>
<feature type="transmembrane region" description="Helical" evidence="9">
    <location>
        <begin position="339"/>
        <end position="363"/>
    </location>
</feature>
<evidence type="ECO:0000256" key="9">
    <source>
        <dbReference type="SAM" id="Phobius"/>
    </source>
</evidence>
<keyword evidence="7 8" id="KW-0472">Membrane</keyword>
<proteinExistence type="inferred from homology"/>
<evidence type="ECO:0000313" key="10">
    <source>
        <dbReference type="EMBL" id="UWX06755.1"/>
    </source>
</evidence>
<evidence type="ECO:0000256" key="1">
    <source>
        <dbReference type="ARBA" id="ARBA00004651"/>
    </source>
</evidence>
<dbReference type="PANTHER" id="PTHR43337">
    <property type="entry name" value="XANTHINE/URACIL PERMEASE C887.17-RELATED"/>
    <property type="match status" value="1"/>
</dbReference>
<reference evidence="10" key="1">
    <citation type="submission" date="2020-12" db="EMBL/GenBank/DDBJ databases">
        <title>Taurinivorans muris gen. nov., sp. nov., fundamental and realized metabolic niche of a ubiquitous sulfidogenic bacterium in the murine intestine.</title>
        <authorList>
            <person name="Ye H."/>
            <person name="Hanson B.T."/>
            <person name="Loy A."/>
        </authorList>
    </citation>
    <scope>NUCLEOTIDE SEQUENCE</scope>
    <source>
        <strain evidence="10">LT0009</strain>
    </source>
</reference>
<evidence type="ECO:0000256" key="4">
    <source>
        <dbReference type="ARBA" id="ARBA00022475"/>
    </source>
</evidence>
<feature type="transmembrane region" description="Helical" evidence="9">
    <location>
        <begin position="166"/>
        <end position="187"/>
    </location>
</feature>
<feature type="transmembrane region" description="Helical" evidence="9">
    <location>
        <begin position="375"/>
        <end position="402"/>
    </location>
</feature>
<dbReference type="InterPro" id="IPR045018">
    <property type="entry name" value="Azg-like"/>
</dbReference>
<evidence type="ECO:0000313" key="11">
    <source>
        <dbReference type="Proteomes" id="UP001058120"/>
    </source>
</evidence>
<feature type="transmembrane region" description="Helical" evidence="9">
    <location>
        <begin position="243"/>
        <end position="265"/>
    </location>
</feature>
<dbReference type="Proteomes" id="UP001058120">
    <property type="component" value="Chromosome"/>
</dbReference>
<feature type="transmembrane region" description="Helical" evidence="9">
    <location>
        <begin position="46"/>
        <end position="67"/>
    </location>
</feature>
<evidence type="ECO:0000256" key="2">
    <source>
        <dbReference type="ARBA" id="ARBA00005697"/>
    </source>
</evidence>
<keyword evidence="6 8" id="KW-1133">Transmembrane helix</keyword>
<keyword evidence="11" id="KW-1185">Reference proteome</keyword>
<organism evidence="10 11">
    <name type="scientific">Taurinivorans muris</name>
    <dbReference type="NCBI Taxonomy" id="2787751"/>
    <lineage>
        <taxon>Bacteria</taxon>
        <taxon>Pseudomonadati</taxon>
        <taxon>Thermodesulfobacteriota</taxon>
        <taxon>Desulfovibrionia</taxon>
        <taxon>Desulfovibrionales</taxon>
        <taxon>Desulfovibrionaceae</taxon>
        <taxon>Taurinivorans</taxon>
    </lineage>
</organism>
<sequence length="432" mass="45618">MNAYFKIKEKGSTIRTEVLAGITTFMTMAYILAVNPSILSAAGMDASSVFAATALSSAIATAIMALYANLPVGLAPGMGLNAFFAFSVCLGMGYSWQFALTAVFLEGLIFILLTITNLREAILNCIPFDLKKAISAGIGLFIAFIGLQGSGIVIDNPATLVSMGNITSPNAIVTIIGLFAVSVMLIYKICGALLYGILFATVIGAFLGVTKLDTLSASSFLTLPSFAPTFWQFDFSQVFTTDMLFVLTTFLFVDLFDTVGTLVGVATKGNLLDKDGRLPEAKQAFLADAMGTCIGAVLGTSAVTSYVESASGVAAGGRTGLTALVIAVFFFISLLLAPIFLLIPSAATAPALIVVGLFMISPIKEIDFDNFSVSIPVFITIIGMPLTYSIAHGIAWGVISYVIINISMGKFKEIHPLTYILALLFIAKFIIE</sequence>
<feature type="transmembrane region" description="Helical" evidence="9">
    <location>
        <begin position="285"/>
        <end position="307"/>
    </location>
</feature>
<dbReference type="InterPro" id="IPR026033">
    <property type="entry name" value="Azg-like_bact_archaea"/>
</dbReference>
<evidence type="ECO:0000256" key="3">
    <source>
        <dbReference type="ARBA" id="ARBA00022448"/>
    </source>
</evidence>
<feature type="transmembrane region" description="Helical" evidence="9">
    <location>
        <begin position="102"/>
        <end position="122"/>
    </location>
</feature>
<evidence type="ECO:0000256" key="7">
    <source>
        <dbReference type="ARBA" id="ARBA00023136"/>
    </source>
</evidence>
<dbReference type="PANTHER" id="PTHR43337:SF1">
    <property type="entry name" value="XANTHINE_URACIL PERMEASE C887.17-RELATED"/>
    <property type="match status" value="1"/>
</dbReference>
<comment type="subcellular location">
    <subcellularLocation>
        <location evidence="1 8">Cell membrane</location>
        <topology evidence="1 8">Multi-pass membrane protein</topology>
    </subcellularLocation>
</comment>
<feature type="transmembrane region" description="Helical" evidence="9">
    <location>
        <begin position="192"/>
        <end position="210"/>
    </location>
</feature>
<comment type="similarity">
    <text evidence="2 8">Belongs to the nucleobase:cation symporter-2 (NCS2) (TC 2.A.40) family. Azg-like subfamily.</text>
</comment>
<accession>A0ABY5Y3H7</accession>
<feature type="transmembrane region" description="Helical" evidence="9">
    <location>
        <begin position="79"/>
        <end position="96"/>
    </location>
</feature>
<dbReference type="InterPro" id="IPR006043">
    <property type="entry name" value="NCS2"/>
</dbReference>
<dbReference type="Pfam" id="PF00860">
    <property type="entry name" value="Xan_ur_permease"/>
    <property type="match status" value="1"/>
</dbReference>
<feature type="transmembrane region" description="Helical" evidence="9">
    <location>
        <begin position="414"/>
        <end position="431"/>
    </location>
</feature>
<evidence type="ECO:0000256" key="5">
    <source>
        <dbReference type="ARBA" id="ARBA00022692"/>
    </source>
</evidence>
<evidence type="ECO:0000256" key="8">
    <source>
        <dbReference type="PIRNR" id="PIRNR005353"/>
    </source>
</evidence>
<feature type="transmembrane region" description="Helical" evidence="9">
    <location>
        <begin position="134"/>
        <end position="154"/>
    </location>
</feature>